<dbReference type="GO" id="GO:0070973">
    <property type="term" value="P:protein localization to endoplasmic reticulum exit site"/>
    <property type="evidence" value="ECO:0007669"/>
    <property type="project" value="TreeGrafter"/>
</dbReference>
<gene>
    <name evidence="14" type="ORF">BGT96224V2_LOCUS6616</name>
</gene>
<dbReference type="GO" id="GO:0006914">
    <property type="term" value="P:autophagy"/>
    <property type="evidence" value="ECO:0007669"/>
    <property type="project" value="UniProtKB-KW"/>
</dbReference>
<feature type="compositionally biased region" description="Low complexity" evidence="11">
    <location>
        <begin position="675"/>
        <end position="692"/>
    </location>
</feature>
<feature type="domain" description="Sec16 Sec23-binding" evidence="12">
    <location>
        <begin position="1160"/>
        <end position="1462"/>
    </location>
</feature>
<dbReference type="FunFam" id="1.25.40.1030:FF:000008">
    <property type="entry name" value="Protein transport protein sec16"/>
    <property type="match status" value="1"/>
</dbReference>
<dbReference type="InterPro" id="IPR024340">
    <property type="entry name" value="Sec16_CCD"/>
</dbReference>
<dbReference type="Gene3D" id="1.25.40.1030">
    <property type="match status" value="1"/>
</dbReference>
<keyword evidence="3 10" id="KW-0813">Transport</keyword>
<feature type="region of interest" description="Disordered" evidence="11">
    <location>
        <begin position="1490"/>
        <end position="1513"/>
    </location>
</feature>
<feature type="region of interest" description="Disordered" evidence="11">
    <location>
        <begin position="304"/>
        <end position="365"/>
    </location>
</feature>
<evidence type="ECO:0000256" key="2">
    <source>
        <dbReference type="ARBA" id="ARBA00005927"/>
    </source>
</evidence>
<evidence type="ECO:0000313" key="14">
    <source>
        <dbReference type="EMBL" id="SUZ13442.1"/>
    </source>
</evidence>
<evidence type="ECO:0000256" key="1">
    <source>
        <dbReference type="ARBA" id="ARBA00004397"/>
    </source>
</evidence>
<evidence type="ECO:0000256" key="9">
    <source>
        <dbReference type="ARBA" id="ARBA00024687"/>
    </source>
</evidence>
<keyword evidence="7 10" id="KW-0072">Autophagy</keyword>
<dbReference type="PANTHER" id="PTHR13402:SF6">
    <property type="entry name" value="SECRETORY 16, ISOFORM I"/>
    <property type="match status" value="1"/>
</dbReference>
<feature type="compositionally biased region" description="Polar residues" evidence="11">
    <location>
        <begin position="830"/>
        <end position="841"/>
    </location>
</feature>
<feature type="compositionally biased region" description="Polar residues" evidence="11">
    <location>
        <begin position="304"/>
        <end position="315"/>
    </location>
</feature>
<feature type="compositionally biased region" description="Polar residues" evidence="11">
    <location>
        <begin position="1699"/>
        <end position="1710"/>
    </location>
</feature>
<accession>A0A381LIX0</accession>
<feature type="compositionally biased region" description="Basic residues" evidence="11">
    <location>
        <begin position="1780"/>
        <end position="1789"/>
    </location>
</feature>
<feature type="region of interest" description="Disordered" evidence="11">
    <location>
        <begin position="1"/>
        <end position="58"/>
    </location>
</feature>
<evidence type="ECO:0000256" key="6">
    <source>
        <dbReference type="ARBA" id="ARBA00022927"/>
    </source>
</evidence>
<comment type="function">
    <text evidence="9 10">Involved in the initiation of assembly of the COPII coat required for the formation of transport vesicles from the endoplasmic reticulum (ER) and the selection of cargo molecules. Also involved in autophagy.</text>
</comment>
<dbReference type="PANTHER" id="PTHR13402">
    <property type="entry name" value="RGPR-RELATED"/>
    <property type="match status" value="1"/>
</dbReference>
<comment type="similarity">
    <text evidence="2 10">Belongs to the SEC16 family.</text>
</comment>
<dbReference type="Pfam" id="PF12931">
    <property type="entry name" value="TPR_Sec16"/>
    <property type="match status" value="1"/>
</dbReference>
<feature type="compositionally biased region" description="Polar residues" evidence="11">
    <location>
        <begin position="28"/>
        <end position="47"/>
    </location>
</feature>
<feature type="compositionally biased region" description="Polar residues" evidence="11">
    <location>
        <begin position="1490"/>
        <end position="1500"/>
    </location>
</feature>
<feature type="compositionally biased region" description="Polar residues" evidence="11">
    <location>
        <begin position="870"/>
        <end position="884"/>
    </location>
</feature>
<organism evidence="14">
    <name type="scientific">Blumeria graminis f. sp. tritici 96224</name>
    <dbReference type="NCBI Taxonomy" id="1268274"/>
    <lineage>
        <taxon>Eukaryota</taxon>
        <taxon>Fungi</taxon>
        <taxon>Dikarya</taxon>
        <taxon>Ascomycota</taxon>
        <taxon>Pezizomycotina</taxon>
        <taxon>Leotiomycetes</taxon>
        <taxon>Erysiphales</taxon>
        <taxon>Erysiphaceae</taxon>
        <taxon>Blumeria</taxon>
    </lineage>
</organism>
<name>A0A381LIX0_BLUGR</name>
<reference evidence="14" key="1">
    <citation type="submission" date="2018-07" db="EMBL/GenBank/DDBJ databases">
        <authorList>
            <person name="Quirk P.G."/>
            <person name="Krulwich T.A."/>
        </authorList>
    </citation>
    <scope>NUCLEOTIDE SEQUENCE</scope>
    <source>
        <strain evidence="14">96224</strain>
    </source>
</reference>
<dbReference type="GO" id="GO:0007030">
    <property type="term" value="P:Golgi organization"/>
    <property type="evidence" value="ECO:0007669"/>
    <property type="project" value="TreeGrafter"/>
</dbReference>
<feature type="region of interest" description="Disordered" evidence="11">
    <location>
        <begin position="413"/>
        <end position="432"/>
    </location>
</feature>
<feature type="compositionally biased region" description="Polar residues" evidence="11">
    <location>
        <begin position="891"/>
        <end position="902"/>
    </location>
</feature>
<comment type="subcellular location">
    <subcellularLocation>
        <location evidence="1">Endoplasmic reticulum membrane</location>
        <topology evidence="1">Peripheral membrane protein</topology>
        <orientation evidence="1">Cytoplasmic side</orientation>
    </subcellularLocation>
</comment>
<feature type="domain" description="Sec16 central conserved" evidence="13">
    <location>
        <begin position="976"/>
        <end position="1092"/>
    </location>
</feature>
<dbReference type="GO" id="GO:0015031">
    <property type="term" value="P:protein transport"/>
    <property type="evidence" value="ECO:0007669"/>
    <property type="project" value="UniProtKB-KW"/>
</dbReference>
<evidence type="ECO:0000259" key="12">
    <source>
        <dbReference type="Pfam" id="PF12931"/>
    </source>
</evidence>
<feature type="compositionally biased region" description="Polar residues" evidence="11">
    <location>
        <begin position="336"/>
        <end position="357"/>
    </location>
</feature>
<feature type="region of interest" description="Disordered" evidence="11">
    <location>
        <begin position="822"/>
        <end position="934"/>
    </location>
</feature>
<sequence>MSFEISDGHWNPAFRPNSNKDRPYLTHVSPTSQALQQESKLQTGLQQQDEDVQTPDVRKTTAIENPSVKRVQELNLEHESTSHQIKLKYKNNEDITKVEQCSGSGIVSKPSHQIQNEEGYKEGFKEENTGPIRSPTKHNSTLSFARTISEEVTWTDDEIDHDWKLQRTDTLFGIMEKSDLTDSNSKASTELDVQSHIINNIQAIKEVNEDNEQNFGFSCIETSLQNRGNDSNADTLSQHQKNDLFNLFQEDKDLGQKIATKDVPVNLSAQQPRDLDFLSNHEADDSNFFELVGNLGMTVNNQISTQSNPESTSQIVDPGFSKPKDTNKFENESNHEYTQINPEQSNGALESTTTMDSLSFPREPNEINTTRLGSIENCEPASTDEDLVAKWKAAFSDDQANDDFLETDQLLSDSEDLNENQKDRNEVDPAALFGSDDEGFLEDIQENSSSVLVQPTNLPAQKSVTIPSAGGINSVARKEDSIYPGRSSSNYSLYAPISNEIVDPLSKSSYLPQNPHYASISDTPKTSAVISSLTSKPAVTIPPPPKSIRPDMPEAKSFAKMSKGGYSSPYDLPLEFLPKKRGNLQQISSGIPPQAIVPPPRNSSLYSPPPVPINLPEGTPQPQTSPDVQSEVRPNNPRGGFFKDLPPANTSFTTRSPGPYTPDLTSTFNNPQMISQSKLDSSKMSSSQAQQSPGISQGSFIHQGLVQPERVGPYSSISALNPSTPPPLVHCQTVPIQAHHQVRNKPEFHAGIKKYVPSLKTPLSSSTNIYSYEAQHSSPQASIPNGQDTELAETSHVQLNSYDHNQTTFMHEPPIAPLSTSEESIEYESMQPSQKKSNQPRIQERSVTLDYKNLPPSSSMSQFQSPPSKNYYSNFTRQNNSSSPEFAPPQRSRTQSPRSTVLGSYHKFATSEKLKRPASVKPIPSESRSLSGRQNNYQNDAIFSQVMAGVTPQKTGQNDQVTDQSIDPLKIRKGSVIFAWGSGGTIVTSFPRAMPRYTMNETAPIMMRSSGEIKIQNVKTMELLGPLHAKFPGPLKGKAKKKEILAWLTSGIDLLQLNVSSSKIALLSIEDKRLKERVLLWQILRIFIEQDGILDGKSNVEKAVLEVLSSGLENEDGLDTHLYANGVELIGNPNTLIKPCPESSIVKTESVDIVTIDEMKKFLLHGEREKAIWEAVDKRLWAHALLMANSVSRDLYKQVAQEFIQKEVKDIGENTQSLAALYEIFAGNFEESIDELVAPSARAGFQMVSTVKGTEPSKDALNGLDRWRETLILVLNNRSAEDHRALISLGNLLAGYGRVEAAHICFFFAKNHAIFGGIDDPQTNIVLVGSDHLRQPYEFDRDLEPILLSEVFEYGNSLAGSTASLASNPHLTVYKLQHAKVLAENGLHEKALQYCENIASSITSQTRRSPYHHNLILSELDDLSTRLKQSPKDDSGSWISKPSIDKAKGSVWATFNKFVAGEDTSTLESPSNPSTTIEAGIFARMARETPTISRTTSSSEIPGHFYGNISSPINSTSRYAPSNNYISEFKEPNSASSHGSQPRRSVEIEYEKEKLLDTPVNDKSSEKTRAEKDRETDEAFRRAAEADGKTPSSVVIIDSFFTEKRSKDSAPAKKGWGLAGGFTGWFGGGSKKVQDSNLPNKPIRAKLGEASSFVYDTELKRWVNKKAGTEETDTKRPMPPPPRATQSPRPGNKPLPPTRSASATASNVKTGPSVGSERPEDKITSTASLNTSSSSMSGNVEALRIVSNGSFKPPSRPGTGMSNASSIDDLLGPPTLGRKAGLKAKKKGRGYVDVMSEKAS</sequence>
<keyword evidence="8 10" id="KW-0472">Membrane</keyword>
<dbReference type="InterPro" id="IPR024298">
    <property type="entry name" value="Sec16_Sec23-bd"/>
</dbReference>
<evidence type="ECO:0000256" key="8">
    <source>
        <dbReference type="ARBA" id="ARBA00023136"/>
    </source>
</evidence>
<dbReference type="EMBL" id="UIGY01000234">
    <property type="protein sequence ID" value="SUZ13442.1"/>
    <property type="molecule type" value="Genomic_DNA"/>
</dbReference>
<feature type="compositionally biased region" description="Basic and acidic residues" evidence="11">
    <location>
        <begin position="322"/>
        <end position="335"/>
    </location>
</feature>
<dbReference type="Pfam" id="PF12932">
    <property type="entry name" value="Sec16"/>
    <property type="match status" value="1"/>
</dbReference>
<feature type="compositionally biased region" description="Low complexity" evidence="11">
    <location>
        <begin position="855"/>
        <end position="868"/>
    </location>
</feature>
<dbReference type="GO" id="GO:0070971">
    <property type="term" value="C:endoplasmic reticulum exit site"/>
    <property type="evidence" value="ECO:0007669"/>
    <property type="project" value="TreeGrafter"/>
</dbReference>
<feature type="compositionally biased region" description="Low complexity" evidence="11">
    <location>
        <begin position="1724"/>
        <end position="1737"/>
    </location>
</feature>
<evidence type="ECO:0000259" key="13">
    <source>
        <dbReference type="Pfam" id="PF12932"/>
    </source>
</evidence>
<dbReference type="OrthoDB" id="8918678at2759"/>
<evidence type="ECO:0000256" key="11">
    <source>
        <dbReference type="SAM" id="MobiDB-lite"/>
    </source>
</evidence>
<evidence type="ECO:0000256" key="5">
    <source>
        <dbReference type="ARBA" id="ARBA00022892"/>
    </source>
</evidence>
<dbReference type="GO" id="GO:0016192">
    <property type="term" value="P:vesicle-mediated transport"/>
    <property type="evidence" value="ECO:0007669"/>
    <property type="project" value="UniProtKB-KW"/>
</dbReference>
<keyword evidence="6 10" id="KW-0653">Protein transport</keyword>
<evidence type="ECO:0000256" key="3">
    <source>
        <dbReference type="ARBA" id="ARBA00022448"/>
    </source>
</evidence>
<protein>
    <recommendedName>
        <fullName evidence="10">Protein transport protein sec16</fullName>
    </recommendedName>
</protein>
<keyword evidence="5 10" id="KW-0931">ER-Golgi transport</keyword>
<dbReference type="GO" id="GO:0005789">
    <property type="term" value="C:endoplasmic reticulum membrane"/>
    <property type="evidence" value="ECO:0007669"/>
    <property type="project" value="UniProtKB-SubCell"/>
</dbReference>
<feature type="region of interest" description="Disordered" evidence="11">
    <location>
        <begin position="584"/>
        <end position="696"/>
    </location>
</feature>
<feature type="region of interest" description="Disordered" evidence="11">
    <location>
        <begin position="1550"/>
        <end position="1587"/>
    </location>
</feature>
<dbReference type="CDD" id="cd09233">
    <property type="entry name" value="ACE1-Sec16-like"/>
    <property type="match status" value="1"/>
</dbReference>
<evidence type="ECO:0000256" key="10">
    <source>
        <dbReference type="RuleBase" id="RU364101"/>
    </source>
</evidence>
<evidence type="ECO:0000256" key="7">
    <source>
        <dbReference type="ARBA" id="ARBA00023006"/>
    </source>
</evidence>
<feature type="compositionally biased region" description="Basic and acidic residues" evidence="11">
    <location>
        <begin position="1563"/>
        <end position="1587"/>
    </location>
</feature>
<feature type="compositionally biased region" description="Pro residues" evidence="11">
    <location>
        <begin position="595"/>
        <end position="613"/>
    </location>
</feature>
<feature type="compositionally biased region" description="Basic and acidic residues" evidence="11">
    <location>
        <begin position="1662"/>
        <end position="1676"/>
    </location>
</feature>
<dbReference type="GO" id="GO:0012507">
    <property type="term" value="C:ER to Golgi transport vesicle membrane"/>
    <property type="evidence" value="ECO:0007669"/>
    <property type="project" value="TreeGrafter"/>
</dbReference>
<evidence type="ECO:0000256" key="4">
    <source>
        <dbReference type="ARBA" id="ARBA00022824"/>
    </source>
</evidence>
<keyword evidence="4 10" id="KW-0256">Endoplasmic reticulum</keyword>
<proteinExistence type="inferred from homology"/>
<feature type="compositionally biased region" description="Polar residues" evidence="11">
    <location>
        <begin position="663"/>
        <end position="674"/>
    </location>
</feature>
<feature type="region of interest" description="Disordered" evidence="11">
    <location>
        <begin position="1662"/>
        <end position="1800"/>
    </location>
</feature>